<dbReference type="Proteomes" id="UP000053789">
    <property type="component" value="Unassembled WGS sequence"/>
</dbReference>
<dbReference type="Pfam" id="PF20237">
    <property type="entry name" value="DUF6594"/>
    <property type="match status" value="1"/>
</dbReference>
<gene>
    <name evidence="3" type="ORF">Z519_05479</name>
</gene>
<name>A0A0D2HLI8_CLAB1</name>
<organism evidence="3 4">
    <name type="scientific">Cladophialophora bantiana (strain ATCC 10958 / CBS 173.52 / CDC B-1940 / NIH 8579)</name>
    <name type="common">Xylohypha bantiana</name>
    <dbReference type="NCBI Taxonomy" id="1442370"/>
    <lineage>
        <taxon>Eukaryota</taxon>
        <taxon>Fungi</taxon>
        <taxon>Dikarya</taxon>
        <taxon>Ascomycota</taxon>
        <taxon>Pezizomycotina</taxon>
        <taxon>Eurotiomycetes</taxon>
        <taxon>Chaetothyriomycetidae</taxon>
        <taxon>Chaetothyriales</taxon>
        <taxon>Herpotrichiellaceae</taxon>
        <taxon>Cladophialophora</taxon>
    </lineage>
</organism>
<dbReference type="PANTHER" id="PTHR34502">
    <property type="entry name" value="DUF6594 DOMAIN-CONTAINING PROTEIN-RELATED"/>
    <property type="match status" value="1"/>
</dbReference>
<dbReference type="VEuPathDB" id="FungiDB:Z519_05479"/>
<evidence type="ECO:0000313" key="4">
    <source>
        <dbReference type="Proteomes" id="UP000053789"/>
    </source>
</evidence>
<dbReference type="RefSeq" id="XP_016620832.1">
    <property type="nucleotide sequence ID" value="XM_016763219.1"/>
</dbReference>
<feature type="transmembrane region" description="Helical" evidence="1">
    <location>
        <begin position="200"/>
        <end position="222"/>
    </location>
</feature>
<dbReference type="EMBL" id="KN846986">
    <property type="protein sequence ID" value="KIW94163.1"/>
    <property type="molecule type" value="Genomic_DNA"/>
</dbReference>
<dbReference type="HOGENOM" id="CLU_051118_0_0_1"/>
<keyword evidence="4" id="KW-1185">Reference proteome</keyword>
<proteinExistence type="predicted"/>
<protein>
    <recommendedName>
        <fullName evidence="2">DUF6594 domain-containing protein</fullName>
    </recommendedName>
</protein>
<reference evidence="3" key="1">
    <citation type="submission" date="2015-01" db="EMBL/GenBank/DDBJ databases">
        <title>The Genome Sequence of Cladophialophora bantiana CBS 173.52.</title>
        <authorList>
            <consortium name="The Broad Institute Genomics Platform"/>
            <person name="Cuomo C."/>
            <person name="de Hoog S."/>
            <person name="Gorbushina A."/>
            <person name="Stielow B."/>
            <person name="Teixiera M."/>
            <person name="Abouelleil A."/>
            <person name="Chapman S.B."/>
            <person name="Priest M."/>
            <person name="Young S.K."/>
            <person name="Wortman J."/>
            <person name="Nusbaum C."/>
            <person name="Birren B."/>
        </authorList>
    </citation>
    <scope>NUCLEOTIDE SEQUENCE [LARGE SCALE GENOMIC DNA]</scope>
    <source>
        <strain evidence="3">CBS 173.52</strain>
    </source>
</reference>
<dbReference type="OrthoDB" id="3533814at2759"/>
<feature type="domain" description="DUF6594" evidence="2">
    <location>
        <begin position="31"/>
        <end position="235"/>
    </location>
</feature>
<dbReference type="PANTHER" id="PTHR34502:SF4">
    <property type="entry name" value="DUF6594 DOMAIN-CONTAINING PROTEIN"/>
    <property type="match status" value="1"/>
</dbReference>
<keyword evidence="1" id="KW-0472">Membrane</keyword>
<keyword evidence="1" id="KW-1133">Transmembrane helix</keyword>
<evidence type="ECO:0000313" key="3">
    <source>
        <dbReference type="EMBL" id="KIW94163.1"/>
    </source>
</evidence>
<dbReference type="GeneID" id="27698407"/>
<accession>A0A0D2HLI8</accession>
<evidence type="ECO:0000259" key="2">
    <source>
        <dbReference type="Pfam" id="PF20237"/>
    </source>
</evidence>
<dbReference type="AlphaFoldDB" id="A0A0D2HLI8"/>
<dbReference type="InterPro" id="IPR046529">
    <property type="entry name" value="DUF6594"/>
</dbReference>
<evidence type="ECO:0000256" key="1">
    <source>
        <dbReference type="SAM" id="Phobius"/>
    </source>
</evidence>
<sequence>MRPDIEKNIITVHYISGYADLANLISSDADAELEAKLQDIDQQDERDFQERESWPMVSLASRNWGVLVQEANTPHSPMQARLRERMDLIITIRQKLKQYREALLLESAILGLRKPSKQAHNAFLRRFWNEGDGQCRISTLDGHSKFLYEDHKELVALKRVDNEDRLTQLLKKHRPRVFKVARVKTQSTGIEYFSAQRMSLVVNLITIVLAAGLLFGAIYNLYYIRREQVKLGLIAG</sequence>
<keyword evidence="1" id="KW-0812">Transmembrane</keyword>